<feature type="region of interest" description="Disordered" evidence="1">
    <location>
        <begin position="592"/>
        <end position="674"/>
    </location>
</feature>
<feature type="domain" description="K Homology" evidence="2">
    <location>
        <begin position="275"/>
        <end position="395"/>
    </location>
</feature>
<feature type="region of interest" description="Disordered" evidence="1">
    <location>
        <begin position="1"/>
        <end position="138"/>
    </location>
</feature>
<feature type="non-terminal residue" evidence="3">
    <location>
        <position position="1"/>
    </location>
</feature>
<feature type="compositionally biased region" description="Basic and acidic residues" evidence="1">
    <location>
        <begin position="60"/>
        <end position="98"/>
    </location>
</feature>
<feature type="region of interest" description="Disordered" evidence="1">
    <location>
        <begin position="436"/>
        <end position="481"/>
    </location>
</feature>
<feature type="compositionally biased region" description="Acidic residues" evidence="1">
    <location>
        <begin position="529"/>
        <end position="562"/>
    </location>
</feature>
<dbReference type="SUPFAM" id="SSF54791">
    <property type="entry name" value="Eukaryotic type KH-domain (KH-domain type I)"/>
    <property type="match status" value="1"/>
</dbReference>
<dbReference type="GO" id="GO:0003723">
    <property type="term" value="F:RNA binding"/>
    <property type="evidence" value="ECO:0007669"/>
    <property type="project" value="InterPro"/>
</dbReference>
<feature type="compositionally biased region" description="Basic and acidic residues" evidence="1">
    <location>
        <begin position="1"/>
        <end position="20"/>
    </location>
</feature>
<feature type="compositionally biased region" description="Basic residues" evidence="1">
    <location>
        <begin position="636"/>
        <end position="662"/>
    </location>
</feature>
<dbReference type="SMART" id="SM00322">
    <property type="entry name" value="KH"/>
    <property type="match status" value="2"/>
</dbReference>
<dbReference type="OMA" id="RNTMGHE"/>
<dbReference type="InterPro" id="IPR004087">
    <property type="entry name" value="KH_dom"/>
</dbReference>
<feature type="compositionally biased region" description="Basic residues" evidence="1">
    <location>
        <begin position="610"/>
        <end position="622"/>
    </location>
</feature>
<dbReference type="AlphaFoldDB" id="K0TN21"/>
<comment type="caution">
    <text evidence="3">The sequence shown here is derived from an EMBL/GenBank/DDBJ whole genome shotgun (WGS) entry which is preliminary data.</text>
</comment>
<dbReference type="InterPro" id="IPR036612">
    <property type="entry name" value="KH_dom_type_1_sf"/>
</dbReference>
<sequence length="674" mass="72840">AEECGHPNRAKSDTERDRAGHRAIAQRRGRQGQDRTGCAAPPCGQLERHSANMSDSGDEGPEKGEETRGGEAKCDAPVRDADAGDGDKTRAEPDEQKKPPVKVGKPINLTKSSTANREKQPKIPNSKKTPPQRKQTSPATLALAALREKSIQHPLQLCQLTLYVQPHTAGAIIGLRGRTILTVQREAMRNTMGHEGVIKISVMNESAGRDIDGQPIVQEEGELNTGESPWTHLPTQIDDLAEEEDWTPVVIRGDPLGCFAAARQLLPLVEGEYDPDIVFDVPINKAKHNQIVGKRGITIAALSATYETRLMVPPNELMSNVGPANYWEARKVAQEQKQNEAGSTLLFGGGNGGSHVVTSVKEALDYGGLEPNIVQLEGEIDNVEKCLVKILIVLECQGIISGEDTITPQGEMIAVDDPVDDKPGEELAFESATKSVPVFKSREPPSAMKAPSLVKAEKEVLPKESQPETKKEAPKKKDKEPTAEAIIIKEWSATSKLLNLGKIRKVQRKTNTIIRRKKIHLETDKADGEDNDNEEQIGTEEDSVIEDDDDAVNSDEEADPKEDDVAKTATKYIITGKTQNVRSAAAQFEKILDLEPGAAAITDTTDIRPSKGRRGPKRHPPRSAKQGGDGEEKKPRGGRGRGSGKGKGRGSGRGKSGGKGRGRGGEKPNATKSS</sequence>
<feature type="compositionally biased region" description="Polar residues" evidence="1">
    <location>
        <begin position="126"/>
        <end position="138"/>
    </location>
</feature>
<dbReference type="Proteomes" id="UP000266841">
    <property type="component" value="Unassembled WGS sequence"/>
</dbReference>
<protein>
    <recommendedName>
        <fullName evidence="2">K Homology domain-containing protein</fullName>
    </recommendedName>
</protein>
<dbReference type="Gene3D" id="3.30.1370.10">
    <property type="entry name" value="K Homology domain, type 1"/>
    <property type="match status" value="1"/>
</dbReference>
<organism evidence="3 4">
    <name type="scientific">Thalassiosira oceanica</name>
    <name type="common">Marine diatom</name>
    <dbReference type="NCBI Taxonomy" id="159749"/>
    <lineage>
        <taxon>Eukaryota</taxon>
        <taxon>Sar</taxon>
        <taxon>Stramenopiles</taxon>
        <taxon>Ochrophyta</taxon>
        <taxon>Bacillariophyta</taxon>
        <taxon>Coscinodiscophyceae</taxon>
        <taxon>Thalassiosirophycidae</taxon>
        <taxon>Thalassiosirales</taxon>
        <taxon>Thalassiosiraceae</taxon>
        <taxon>Thalassiosira</taxon>
    </lineage>
</organism>
<accession>K0TN21</accession>
<evidence type="ECO:0000256" key="1">
    <source>
        <dbReference type="SAM" id="MobiDB-lite"/>
    </source>
</evidence>
<evidence type="ECO:0000313" key="3">
    <source>
        <dbReference type="EMBL" id="EJK76746.1"/>
    </source>
</evidence>
<proteinExistence type="predicted"/>
<dbReference type="eggNOG" id="ENOG502SY3W">
    <property type="taxonomic scope" value="Eukaryota"/>
</dbReference>
<feature type="compositionally biased region" description="Basic residues" evidence="1">
    <location>
        <begin position="21"/>
        <end position="30"/>
    </location>
</feature>
<evidence type="ECO:0000313" key="4">
    <source>
        <dbReference type="Proteomes" id="UP000266841"/>
    </source>
</evidence>
<feature type="region of interest" description="Disordered" evidence="1">
    <location>
        <begin position="515"/>
        <end position="566"/>
    </location>
</feature>
<feature type="domain" description="K Homology" evidence="2">
    <location>
        <begin position="156"/>
        <end position="270"/>
    </location>
</feature>
<name>K0TN21_THAOC</name>
<gene>
    <name evidence="3" type="ORF">THAOC_01475</name>
</gene>
<reference evidence="3 4" key="1">
    <citation type="journal article" date="2012" name="Genome Biol.">
        <title>Genome and low-iron response of an oceanic diatom adapted to chronic iron limitation.</title>
        <authorList>
            <person name="Lommer M."/>
            <person name="Specht M."/>
            <person name="Roy A.S."/>
            <person name="Kraemer L."/>
            <person name="Andreson R."/>
            <person name="Gutowska M.A."/>
            <person name="Wolf J."/>
            <person name="Bergner S.V."/>
            <person name="Schilhabel M.B."/>
            <person name="Klostermeier U.C."/>
            <person name="Beiko R.G."/>
            <person name="Rosenstiel P."/>
            <person name="Hippler M."/>
            <person name="Laroche J."/>
        </authorList>
    </citation>
    <scope>NUCLEOTIDE SEQUENCE [LARGE SCALE GENOMIC DNA]</scope>
    <source>
        <strain evidence="3 4">CCMP1005</strain>
    </source>
</reference>
<dbReference type="OrthoDB" id="205962at2759"/>
<feature type="compositionally biased region" description="Basic and acidic residues" evidence="1">
    <location>
        <begin position="455"/>
        <end position="481"/>
    </location>
</feature>
<dbReference type="EMBL" id="AGNL01001756">
    <property type="protein sequence ID" value="EJK76746.1"/>
    <property type="molecule type" value="Genomic_DNA"/>
</dbReference>
<keyword evidence="4" id="KW-1185">Reference proteome</keyword>
<evidence type="ECO:0000259" key="2">
    <source>
        <dbReference type="SMART" id="SM00322"/>
    </source>
</evidence>